<protein>
    <submittedName>
        <fullName evidence="1">Uncharacterized protein</fullName>
    </submittedName>
</protein>
<dbReference type="EMBL" id="SJZB01000046">
    <property type="protein sequence ID" value="TCJ11961.1"/>
    <property type="molecule type" value="Genomic_DNA"/>
</dbReference>
<accession>A0A4R1B2B5</accession>
<evidence type="ECO:0000313" key="1">
    <source>
        <dbReference type="EMBL" id="TCJ11961.1"/>
    </source>
</evidence>
<organism evidence="1 2">
    <name type="scientific">Parasulfuritortus cantonensis</name>
    <dbReference type="NCBI Taxonomy" id="2528202"/>
    <lineage>
        <taxon>Bacteria</taxon>
        <taxon>Pseudomonadati</taxon>
        <taxon>Pseudomonadota</taxon>
        <taxon>Betaproteobacteria</taxon>
        <taxon>Nitrosomonadales</taxon>
        <taxon>Thiobacillaceae</taxon>
        <taxon>Parasulfuritortus</taxon>
    </lineage>
</organism>
<dbReference type="Proteomes" id="UP000295443">
    <property type="component" value="Unassembled WGS sequence"/>
</dbReference>
<proteinExistence type="predicted"/>
<keyword evidence="2" id="KW-1185">Reference proteome</keyword>
<evidence type="ECO:0000313" key="2">
    <source>
        <dbReference type="Proteomes" id="UP000295443"/>
    </source>
</evidence>
<dbReference type="OrthoDB" id="8905216at2"/>
<dbReference type="AlphaFoldDB" id="A0A4R1B2B5"/>
<reference evidence="1 2" key="1">
    <citation type="submission" date="2019-03" db="EMBL/GenBank/DDBJ databases">
        <title>Genome sequence of Thiobacillaceae bacterium LSR1, a sulfur-oxidizing bacterium isolated from freshwater sediment.</title>
        <authorList>
            <person name="Li S."/>
        </authorList>
    </citation>
    <scope>NUCLEOTIDE SEQUENCE [LARGE SCALE GENOMIC DNA]</scope>
    <source>
        <strain evidence="1 2">LSR1</strain>
    </source>
</reference>
<sequence length="114" mass="13452">MIDVSIHTDALCDSSQLTLEAIDLVRNRLPRESYPQQTIERYPRIVNMTALLWDEPAGFRQYYDELLNDERGDRQGFPFEVLVELTNLREAHEHSHPEKRGQIEYRLDALGRRI</sequence>
<gene>
    <name evidence="1" type="ORF">EZJ19_13435</name>
</gene>
<comment type="caution">
    <text evidence="1">The sequence shown here is derived from an EMBL/GenBank/DDBJ whole genome shotgun (WGS) entry which is preliminary data.</text>
</comment>
<name>A0A4R1B2B5_9PROT</name>
<dbReference type="RefSeq" id="WP_131448412.1">
    <property type="nucleotide sequence ID" value="NZ_SJZB01000046.1"/>
</dbReference>